<dbReference type="PANTHER" id="PTHR46014">
    <property type="entry name" value="TETRATRICOPEPTIDE REPEAT PROTEIN 1"/>
    <property type="match status" value="1"/>
</dbReference>
<organism evidence="3 4">
    <name type="scientific">Piromyces finnis</name>
    <dbReference type="NCBI Taxonomy" id="1754191"/>
    <lineage>
        <taxon>Eukaryota</taxon>
        <taxon>Fungi</taxon>
        <taxon>Fungi incertae sedis</taxon>
        <taxon>Chytridiomycota</taxon>
        <taxon>Chytridiomycota incertae sedis</taxon>
        <taxon>Neocallimastigomycetes</taxon>
        <taxon>Neocallimastigales</taxon>
        <taxon>Neocallimastigaceae</taxon>
        <taxon>Piromyces</taxon>
    </lineage>
</organism>
<keyword evidence="4" id="KW-1185">Reference proteome</keyword>
<dbReference type="STRING" id="1754191.A0A1Y1V398"/>
<evidence type="ECO:0000313" key="4">
    <source>
        <dbReference type="Proteomes" id="UP000193719"/>
    </source>
</evidence>
<dbReference type="InterPro" id="IPR011990">
    <property type="entry name" value="TPR-like_helical_dom_sf"/>
</dbReference>
<evidence type="ECO:0000313" key="3">
    <source>
        <dbReference type="EMBL" id="ORX45439.1"/>
    </source>
</evidence>
<dbReference type="PROSITE" id="PS50005">
    <property type="entry name" value="TPR"/>
    <property type="match status" value="1"/>
</dbReference>
<accession>A0A1Y1V398</accession>
<name>A0A1Y1V398_9FUNG</name>
<reference evidence="3 4" key="2">
    <citation type="submission" date="2016-08" db="EMBL/GenBank/DDBJ databases">
        <title>Pervasive Adenine N6-methylation of Active Genes in Fungi.</title>
        <authorList>
            <consortium name="DOE Joint Genome Institute"/>
            <person name="Mondo S.J."/>
            <person name="Dannebaum R.O."/>
            <person name="Kuo R.C."/>
            <person name="Labutti K."/>
            <person name="Haridas S."/>
            <person name="Kuo A."/>
            <person name="Salamov A."/>
            <person name="Ahrendt S.R."/>
            <person name="Lipzen A."/>
            <person name="Sullivan W."/>
            <person name="Andreopoulos W.B."/>
            <person name="Clum A."/>
            <person name="Lindquist E."/>
            <person name="Daum C."/>
            <person name="Ramamoorthy G.K."/>
            <person name="Gryganskyi A."/>
            <person name="Culley D."/>
            <person name="Magnuson J.K."/>
            <person name="James T.Y."/>
            <person name="O'Malley M.A."/>
            <person name="Stajich J.E."/>
            <person name="Spatafora J.W."/>
            <person name="Visel A."/>
            <person name="Grigoriev I.V."/>
        </authorList>
    </citation>
    <scope>NUCLEOTIDE SEQUENCE [LARGE SCALE GENOMIC DNA]</scope>
    <source>
        <strain evidence="4">finn</strain>
    </source>
</reference>
<sequence length="347" mass="39737">MSDSEEEWADAISSYPDEEFKDAVDDNIEYYFKRNPVIVKKSLFTLPEYNEADSDNEINNSKTGNNINNNNDNSMSHSNSIETINNNSLNDNTEPSTNKKEHLSAHRQPPIDLRKENFNITNIMEEETMKEASSQETLHESEEEKEIRQLEEEIDKILSCSPEEIEGLVNEAKRHKELGNQHFKEKNYIKALDEYKQATDICPHSQKEDLAIYYNNMAACYVYIGTNEQVATYCTRALDCNPNYVKALVRRAYANEKIGKSFSISQAIEDHKKVLELDPDNNNASRKAIGRLEIMLKVQQEKEKEEMLAKMKDVGNKLLGKLGLSLDNFNLQQNANGGYSINMNNSN</sequence>
<evidence type="ECO:0000256" key="1">
    <source>
        <dbReference type="PROSITE-ProRule" id="PRU00339"/>
    </source>
</evidence>
<reference evidence="3 4" key="1">
    <citation type="submission" date="2016-08" db="EMBL/GenBank/DDBJ databases">
        <title>Genomes of anaerobic fungi encode conserved fungal cellulosomes for biomass hydrolysis.</title>
        <authorList>
            <consortium name="DOE Joint Genome Institute"/>
            <person name="Haitjema C.H."/>
            <person name="Gilmore S.P."/>
            <person name="Henske J.K."/>
            <person name="Solomon K.V."/>
            <person name="De Groot R."/>
            <person name="Kuo A."/>
            <person name="Mondo S.J."/>
            <person name="Salamov A.A."/>
            <person name="Labutti K."/>
            <person name="Zhao Z."/>
            <person name="Chiniquy J."/>
            <person name="Barry K."/>
            <person name="Brewer H.M."/>
            <person name="Purvine S.O."/>
            <person name="Wright A.T."/>
            <person name="Boxma B."/>
            <person name="Van Alen T."/>
            <person name="Hackstein J.H."/>
            <person name="Baker S.E."/>
            <person name="Grigoriev I.V."/>
            <person name="O'Malley M.A."/>
        </authorList>
    </citation>
    <scope>NUCLEOTIDE SEQUENCE [LARGE SCALE GENOMIC DNA]</scope>
    <source>
        <strain evidence="4">finn</strain>
    </source>
</reference>
<dbReference type="AlphaFoldDB" id="A0A1Y1V398"/>
<dbReference type="PANTHER" id="PTHR46014:SF1">
    <property type="entry name" value="TETRATRICOPEPTIDE REPEAT PROTEIN 1"/>
    <property type="match status" value="1"/>
</dbReference>
<feature type="compositionally biased region" description="Low complexity" evidence="2">
    <location>
        <begin position="57"/>
        <end position="81"/>
    </location>
</feature>
<dbReference type="EMBL" id="MCFH01000040">
    <property type="protein sequence ID" value="ORX45439.1"/>
    <property type="molecule type" value="Genomic_DNA"/>
</dbReference>
<dbReference type="Gene3D" id="1.25.40.10">
    <property type="entry name" value="Tetratricopeptide repeat domain"/>
    <property type="match status" value="1"/>
</dbReference>
<feature type="region of interest" description="Disordered" evidence="2">
    <location>
        <begin position="52"/>
        <end position="114"/>
    </location>
</feature>
<evidence type="ECO:0000256" key="2">
    <source>
        <dbReference type="SAM" id="MobiDB-lite"/>
    </source>
</evidence>
<dbReference type="SMART" id="SM00028">
    <property type="entry name" value="TPR"/>
    <property type="match status" value="3"/>
</dbReference>
<keyword evidence="1" id="KW-0802">TPR repeat</keyword>
<proteinExistence type="predicted"/>
<feature type="compositionally biased region" description="Polar residues" evidence="2">
    <location>
        <begin position="82"/>
        <end position="96"/>
    </location>
</feature>
<dbReference type="OrthoDB" id="1872379at2759"/>
<dbReference type="Proteomes" id="UP000193719">
    <property type="component" value="Unassembled WGS sequence"/>
</dbReference>
<gene>
    <name evidence="3" type="ORF">BCR36DRAFT_585748</name>
</gene>
<dbReference type="InterPro" id="IPR019734">
    <property type="entry name" value="TPR_rpt"/>
</dbReference>
<dbReference type="SUPFAM" id="SSF48452">
    <property type="entry name" value="TPR-like"/>
    <property type="match status" value="1"/>
</dbReference>
<dbReference type="InterPro" id="IPR052769">
    <property type="entry name" value="TPR_domain_protein"/>
</dbReference>
<feature type="repeat" description="TPR" evidence="1">
    <location>
        <begin position="172"/>
        <end position="205"/>
    </location>
</feature>
<protein>
    <submittedName>
        <fullName evidence="3">TPR-like protein</fullName>
    </submittedName>
</protein>
<comment type="caution">
    <text evidence="3">The sequence shown here is derived from an EMBL/GenBank/DDBJ whole genome shotgun (WGS) entry which is preliminary data.</text>
</comment>